<sequence>MEFLSTGRKKQSSRSKTYEIWNYLDFLFWMNSNSKTSCADSNLRPQCEASGTSKDLPRLRPRDEAKTRKSAEWGGGIGGDRKATLAHFGSYVNDVCNVSIKMCGKKRV</sequence>
<accession>A0A4Y2EK63</accession>
<feature type="region of interest" description="Disordered" evidence="1">
    <location>
        <begin position="37"/>
        <end position="75"/>
    </location>
</feature>
<comment type="caution">
    <text evidence="2">The sequence shown here is derived from an EMBL/GenBank/DDBJ whole genome shotgun (WGS) entry which is preliminary data.</text>
</comment>
<evidence type="ECO:0000313" key="3">
    <source>
        <dbReference type="Proteomes" id="UP000499080"/>
    </source>
</evidence>
<feature type="compositionally biased region" description="Polar residues" evidence="1">
    <location>
        <begin position="37"/>
        <end position="53"/>
    </location>
</feature>
<protein>
    <submittedName>
        <fullName evidence="2">Uncharacterized protein</fullName>
    </submittedName>
</protein>
<dbReference type="AlphaFoldDB" id="A0A4Y2EK63"/>
<keyword evidence="3" id="KW-1185">Reference proteome</keyword>
<organism evidence="2 3">
    <name type="scientific">Araneus ventricosus</name>
    <name type="common">Orbweaver spider</name>
    <name type="synonym">Epeira ventricosa</name>
    <dbReference type="NCBI Taxonomy" id="182803"/>
    <lineage>
        <taxon>Eukaryota</taxon>
        <taxon>Metazoa</taxon>
        <taxon>Ecdysozoa</taxon>
        <taxon>Arthropoda</taxon>
        <taxon>Chelicerata</taxon>
        <taxon>Arachnida</taxon>
        <taxon>Araneae</taxon>
        <taxon>Araneomorphae</taxon>
        <taxon>Entelegynae</taxon>
        <taxon>Araneoidea</taxon>
        <taxon>Araneidae</taxon>
        <taxon>Araneus</taxon>
    </lineage>
</organism>
<evidence type="ECO:0000313" key="2">
    <source>
        <dbReference type="EMBL" id="GBM28396.1"/>
    </source>
</evidence>
<gene>
    <name evidence="2" type="ORF">AVEN_262156_1</name>
</gene>
<dbReference type="EMBL" id="BGPR01000610">
    <property type="protein sequence ID" value="GBM28396.1"/>
    <property type="molecule type" value="Genomic_DNA"/>
</dbReference>
<proteinExistence type="predicted"/>
<feature type="compositionally biased region" description="Basic and acidic residues" evidence="1">
    <location>
        <begin position="55"/>
        <end position="71"/>
    </location>
</feature>
<evidence type="ECO:0000256" key="1">
    <source>
        <dbReference type="SAM" id="MobiDB-lite"/>
    </source>
</evidence>
<name>A0A4Y2EK63_ARAVE</name>
<reference evidence="2 3" key="1">
    <citation type="journal article" date="2019" name="Sci. Rep.">
        <title>Orb-weaving spider Araneus ventricosus genome elucidates the spidroin gene catalogue.</title>
        <authorList>
            <person name="Kono N."/>
            <person name="Nakamura H."/>
            <person name="Ohtoshi R."/>
            <person name="Moran D.A.P."/>
            <person name="Shinohara A."/>
            <person name="Yoshida Y."/>
            <person name="Fujiwara M."/>
            <person name="Mori M."/>
            <person name="Tomita M."/>
            <person name="Arakawa K."/>
        </authorList>
    </citation>
    <scope>NUCLEOTIDE SEQUENCE [LARGE SCALE GENOMIC DNA]</scope>
</reference>
<dbReference type="Proteomes" id="UP000499080">
    <property type="component" value="Unassembled WGS sequence"/>
</dbReference>